<keyword evidence="8" id="KW-0648">Protein biosynthesis</keyword>
<sequence length="489" mass="55089">MATGPRILNTLTGLVEAFAPRSAPFSWYMCGPTVYDKSHLGHARTYVCFDVIRRVLRDVFRLDSTLVMGITDVDDKIIDRARQAGHQSIEDVSREYEDEFFRSMAALNVEPADRLMRVSEHMDEIVGFIDGIQRNGFAYVNDVGDVVFDCKKFHATEGLEYGKLQPANFNAPGRSSDFALWKRSSRDEIACWDSPWGTGRPGWHIECSAMSTSAVGPDLDVHSGGIDLKFPHHNNEKAQCDAFYKSNDWATSWWHTGHVYIDGLKMSKSLKNFITIDEFLKTSSADAFRMFCLLHRYGSGIHFTDQGVRDADNVLNAFDNFNARLDSVIGRAVNGDHGRQKWTVEAIALQERFMGARQQVVLALGDNFDTPKAMAIILDLISNVHEHLDSNRVKCGSLLWQIRAFVNRLLQTFGLQTAPAQVSSERPWRDAVQLLVDFRQEIRSTARSSSATLKDILVRCDHLRATVQDQLGVRINDGPHGKSVWTASR</sequence>
<keyword evidence="6" id="KW-0862">Zinc</keyword>
<dbReference type="InterPro" id="IPR015803">
    <property type="entry name" value="Cys-tRNA-ligase"/>
</dbReference>
<feature type="domain" description="tRNA synthetases class I catalytic" evidence="11">
    <location>
        <begin position="25"/>
        <end position="311"/>
    </location>
</feature>
<dbReference type="InterPro" id="IPR014729">
    <property type="entry name" value="Rossmann-like_a/b/a_fold"/>
</dbReference>
<organism evidence="12 13">
    <name type="scientific">Plasmodiophora brassicae</name>
    <name type="common">Clubroot disease agent</name>
    <dbReference type="NCBI Taxonomy" id="37360"/>
    <lineage>
        <taxon>Eukaryota</taxon>
        <taxon>Sar</taxon>
        <taxon>Rhizaria</taxon>
        <taxon>Endomyxa</taxon>
        <taxon>Phytomyxea</taxon>
        <taxon>Plasmodiophorida</taxon>
        <taxon>Plasmodiophoridae</taxon>
        <taxon>Plasmodiophora</taxon>
    </lineage>
</organism>
<keyword evidence="7" id="KW-0067">ATP-binding</keyword>
<keyword evidence="5" id="KW-0547">Nucleotide-binding</keyword>
<dbReference type="OMA" id="CSAMTHH"/>
<dbReference type="HAMAP" id="MF_00041">
    <property type="entry name" value="Cys_tRNA_synth"/>
    <property type="match status" value="1"/>
</dbReference>
<dbReference type="InterPro" id="IPR009080">
    <property type="entry name" value="tRNAsynth_Ia_anticodon-bd"/>
</dbReference>
<evidence type="ECO:0000256" key="3">
    <source>
        <dbReference type="ARBA" id="ARBA00022598"/>
    </source>
</evidence>
<dbReference type="Gene3D" id="1.20.120.1910">
    <property type="entry name" value="Cysteine-tRNA ligase, C-terminal anti-codon recognition domain"/>
    <property type="match status" value="1"/>
</dbReference>
<keyword evidence="3" id="KW-0436">Ligase</keyword>
<proteinExistence type="inferred from homology"/>
<name>A0A0G4J2D8_PLABS</name>
<reference evidence="12 13" key="1">
    <citation type="submission" date="2015-02" db="EMBL/GenBank/DDBJ databases">
        <authorList>
            <person name="Chooi Y.-H."/>
        </authorList>
    </citation>
    <scope>NUCLEOTIDE SEQUENCE [LARGE SCALE GENOMIC DNA]</scope>
    <source>
        <strain evidence="12">E3</strain>
    </source>
</reference>
<dbReference type="AlphaFoldDB" id="A0A0G4J2D8"/>
<evidence type="ECO:0000256" key="10">
    <source>
        <dbReference type="ARBA" id="ARBA00031499"/>
    </source>
</evidence>
<dbReference type="Pfam" id="PF01406">
    <property type="entry name" value="tRNA-synt_1e"/>
    <property type="match status" value="1"/>
</dbReference>
<dbReference type="Proteomes" id="UP000039324">
    <property type="component" value="Unassembled WGS sequence"/>
</dbReference>
<keyword evidence="4" id="KW-0479">Metal-binding</keyword>
<evidence type="ECO:0000256" key="6">
    <source>
        <dbReference type="ARBA" id="ARBA00022833"/>
    </source>
</evidence>
<keyword evidence="13" id="KW-1185">Reference proteome</keyword>
<dbReference type="InterPro" id="IPR032678">
    <property type="entry name" value="tRNA-synt_1_cat_dom"/>
</dbReference>
<dbReference type="PANTHER" id="PTHR10890">
    <property type="entry name" value="CYSTEINYL-TRNA SYNTHETASE"/>
    <property type="match status" value="1"/>
</dbReference>
<gene>
    <name evidence="12" type="ORF">PBRA_002072</name>
</gene>
<dbReference type="Gene3D" id="3.40.50.620">
    <property type="entry name" value="HUPs"/>
    <property type="match status" value="1"/>
</dbReference>
<dbReference type="SUPFAM" id="SSF52374">
    <property type="entry name" value="Nucleotidylyl transferase"/>
    <property type="match status" value="1"/>
</dbReference>
<dbReference type="OrthoDB" id="438179at2759"/>
<evidence type="ECO:0000313" key="12">
    <source>
        <dbReference type="EMBL" id="CEP01466.1"/>
    </source>
</evidence>
<dbReference type="GO" id="GO:0005737">
    <property type="term" value="C:cytoplasm"/>
    <property type="evidence" value="ECO:0007669"/>
    <property type="project" value="TreeGrafter"/>
</dbReference>
<dbReference type="SUPFAM" id="SSF47323">
    <property type="entry name" value="Anticodon-binding domain of a subclass of class I aminoacyl-tRNA synthetases"/>
    <property type="match status" value="1"/>
</dbReference>
<accession>A0A0G4J2D8</accession>
<evidence type="ECO:0000256" key="9">
    <source>
        <dbReference type="ARBA" id="ARBA00023146"/>
    </source>
</evidence>
<evidence type="ECO:0000256" key="4">
    <source>
        <dbReference type="ARBA" id="ARBA00022723"/>
    </source>
</evidence>
<evidence type="ECO:0000256" key="7">
    <source>
        <dbReference type="ARBA" id="ARBA00022840"/>
    </source>
</evidence>
<keyword evidence="9" id="KW-0030">Aminoacyl-tRNA synthetase</keyword>
<evidence type="ECO:0000256" key="1">
    <source>
        <dbReference type="ARBA" id="ARBA00001947"/>
    </source>
</evidence>
<comment type="cofactor">
    <cofactor evidence="1">
        <name>Zn(2+)</name>
        <dbReference type="ChEBI" id="CHEBI:29105"/>
    </cofactor>
</comment>
<dbReference type="GO" id="GO:0046872">
    <property type="term" value="F:metal ion binding"/>
    <property type="evidence" value="ECO:0007669"/>
    <property type="project" value="UniProtKB-KW"/>
</dbReference>
<evidence type="ECO:0000256" key="2">
    <source>
        <dbReference type="ARBA" id="ARBA00012832"/>
    </source>
</evidence>
<dbReference type="InterPro" id="IPR024909">
    <property type="entry name" value="Cys-tRNA/MSH_ligase"/>
</dbReference>
<evidence type="ECO:0000256" key="8">
    <source>
        <dbReference type="ARBA" id="ARBA00022917"/>
    </source>
</evidence>
<dbReference type="STRING" id="37360.A0A0G4J2D8"/>
<evidence type="ECO:0000256" key="5">
    <source>
        <dbReference type="ARBA" id="ARBA00022741"/>
    </source>
</evidence>
<dbReference type="GO" id="GO:0006423">
    <property type="term" value="P:cysteinyl-tRNA aminoacylation"/>
    <property type="evidence" value="ECO:0007669"/>
    <property type="project" value="InterPro"/>
</dbReference>
<dbReference type="EMBL" id="CDSF01000112">
    <property type="protein sequence ID" value="CEP01466.1"/>
    <property type="molecule type" value="Genomic_DNA"/>
</dbReference>
<dbReference type="CDD" id="cd00672">
    <property type="entry name" value="CysRS_core"/>
    <property type="match status" value="1"/>
</dbReference>
<evidence type="ECO:0000259" key="11">
    <source>
        <dbReference type="Pfam" id="PF01406"/>
    </source>
</evidence>
<dbReference type="EC" id="6.1.1.16" evidence="2"/>
<dbReference type="NCBIfam" id="TIGR00435">
    <property type="entry name" value="cysS"/>
    <property type="match status" value="1"/>
</dbReference>
<dbReference type="GO" id="GO:0004817">
    <property type="term" value="F:cysteine-tRNA ligase activity"/>
    <property type="evidence" value="ECO:0007669"/>
    <property type="project" value="UniProtKB-EC"/>
</dbReference>
<protein>
    <recommendedName>
        <fullName evidence="2">cysteine--tRNA ligase</fullName>
        <ecNumber evidence="2">6.1.1.16</ecNumber>
    </recommendedName>
    <alternativeName>
        <fullName evidence="10">Cysteinyl-tRNA synthetase</fullName>
    </alternativeName>
</protein>
<dbReference type="GO" id="GO:0005524">
    <property type="term" value="F:ATP binding"/>
    <property type="evidence" value="ECO:0007669"/>
    <property type="project" value="UniProtKB-KW"/>
</dbReference>
<dbReference type="PANTHER" id="PTHR10890:SF3">
    <property type="entry name" value="CYSTEINE--TRNA LIGASE, CYTOPLASMIC"/>
    <property type="match status" value="1"/>
</dbReference>
<dbReference type="PRINTS" id="PR00983">
    <property type="entry name" value="TRNASYNTHCYS"/>
</dbReference>
<evidence type="ECO:0000313" key="13">
    <source>
        <dbReference type="Proteomes" id="UP000039324"/>
    </source>
</evidence>